<evidence type="ECO:0000256" key="8">
    <source>
        <dbReference type="SAM" id="Phobius"/>
    </source>
</evidence>
<dbReference type="Pfam" id="PF03222">
    <property type="entry name" value="Trp_Tyr_perm"/>
    <property type="match status" value="1"/>
</dbReference>
<keyword evidence="7 8" id="KW-0472">Membrane</keyword>
<proteinExistence type="predicted"/>
<sequence>MRYWKVDVTARATKVLLERSQLKVLKLPSGQNKPLPYLLTLIPPLILSLLDPDIFFKALDFAGTYGVLVLFGILPAAMAWSDRYSNSSESSSKLPLLVPGGKLTLSLVIGGAGFVIFSELIENFARAH</sequence>
<dbReference type="InterPro" id="IPR018227">
    <property type="entry name" value="Amino_acid_transport_2"/>
</dbReference>
<accession>A0A4S4EN97</accession>
<keyword evidence="6 8" id="KW-1133">Transmembrane helix</keyword>
<gene>
    <name evidence="9" type="ORF">TEA_018764</name>
</gene>
<reference evidence="9 10" key="1">
    <citation type="journal article" date="2018" name="Proc. Natl. Acad. Sci. U.S.A.">
        <title>Draft genome sequence of Camellia sinensis var. sinensis provides insights into the evolution of the tea genome and tea quality.</title>
        <authorList>
            <person name="Wei C."/>
            <person name="Yang H."/>
            <person name="Wang S."/>
            <person name="Zhao J."/>
            <person name="Liu C."/>
            <person name="Gao L."/>
            <person name="Xia E."/>
            <person name="Lu Y."/>
            <person name="Tai Y."/>
            <person name="She G."/>
            <person name="Sun J."/>
            <person name="Cao H."/>
            <person name="Tong W."/>
            <person name="Gao Q."/>
            <person name="Li Y."/>
            <person name="Deng W."/>
            <person name="Jiang X."/>
            <person name="Wang W."/>
            <person name="Chen Q."/>
            <person name="Zhang S."/>
            <person name="Li H."/>
            <person name="Wu J."/>
            <person name="Wang P."/>
            <person name="Li P."/>
            <person name="Shi C."/>
            <person name="Zheng F."/>
            <person name="Jian J."/>
            <person name="Huang B."/>
            <person name="Shan D."/>
            <person name="Shi M."/>
            <person name="Fang C."/>
            <person name="Yue Y."/>
            <person name="Li F."/>
            <person name="Li D."/>
            <person name="Wei S."/>
            <person name="Han B."/>
            <person name="Jiang C."/>
            <person name="Yin Y."/>
            <person name="Xia T."/>
            <person name="Zhang Z."/>
            <person name="Bennetzen J.L."/>
            <person name="Zhao S."/>
            <person name="Wan X."/>
        </authorList>
    </citation>
    <scope>NUCLEOTIDE SEQUENCE [LARGE SCALE GENOMIC DNA]</scope>
    <source>
        <strain evidence="10">cv. Shuchazao</strain>
        <tissue evidence="9">Leaf</tissue>
    </source>
</reference>
<dbReference type="EMBL" id="SDRB02003208">
    <property type="protein sequence ID" value="THG18159.1"/>
    <property type="molecule type" value="Genomic_DNA"/>
</dbReference>
<evidence type="ECO:0000256" key="3">
    <source>
        <dbReference type="ARBA" id="ARBA00022475"/>
    </source>
</evidence>
<dbReference type="Proteomes" id="UP000306102">
    <property type="component" value="Unassembled WGS sequence"/>
</dbReference>
<dbReference type="GO" id="GO:0005886">
    <property type="term" value="C:plasma membrane"/>
    <property type="evidence" value="ECO:0007669"/>
    <property type="project" value="UniProtKB-SubCell"/>
</dbReference>
<evidence type="ECO:0000256" key="1">
    <source>
        <dbReference type="ARBA" id="ARBA00004429"/>
    </source>
</evidence>
<evidence type="ECO:0000256" key="5">
    <source>
        <dbReference type="ARBA" id="ARBA00022692"/>
    </source>
</evidence>
<evidence type="ECO:0000313" key="10">
    <source>
        <dbReference type="Proteomes" id="UP000306102"/>
    </source>
</evidence>
<comment type="caution">
    <text evidence="9">The sequence shown here is derived from an EMBL/GenBank/DDBJ whole genome shotgun (WGS) entry which is preliminary data.</text>
</comment>
<dbReference type="PANTHER" id="PTHR32195">
    <property type="entry name" value="OS07G0662800 PROTEIN"/>
    <property type="match status" value="1"/>
</dbReference>
<keyword evidence="3" id="KW-1003">Cell membrane</keyword>
<evidence type="ECO:0000256" key="2">
    <source>
        <dbReference type="ARBA" id="ARBA00022448"/>
    </source>
</evidence>
<keyword evidence="5 8" id="KW-0812">Transmembrane</keyword>
<dbReference type="GO" id="GO:0003333">
    <property type="term" value="P:amino acid transmembrane transport"/>
    <property type="evidence" value="ECO:0007669"/>
    <property type="project" value="InterPro"/>
</dbReference>
<organism evidence="9 10">
    <name type="scientific">Camellia sinensis var. sinensis</name>
    <name type="common">China tea</name>
    <dbReference type="NCBI Taxonomy" id="542762"/>
    <lineage>
        <taxon>Eukaryota</taxon>
        <taxon>Viridiplantae</taxon>
        <taxon>Streptophyta</taxon>
        <taxon>Embryophyta</taxon>
        <taxon>Tracheophyta</taxon>
        <taxon>Spermatophyta</taxon>
        <taxon>Magnoliopsida</taxon>
        <taxon>eudicotyledons</taxon>
        <taxon>Gunneridae</taxon>
        <taxon>Pentapetalae</taxon>
        <taxon>asterids</taxon>
        <taxon>Ericales</taxon>
        <taxon>Theaceae</taxon>
        <taxon>Camellia</taxon>
    </lineage>
</organism>
<comment type="subcellular location">
    <subcellularLocation>
        <location evidence="1">Cell inner membrane</location>
        <topology evidence="1">Multi-pass membrane protein</topology>
    </subcellularLocation>
</comment>
<evidence type="ECO:0000313" key="9">
    <source>
        <dbReference type="EMBL" id="THG18159.1"/>
    </source>
</evidence>
<keyword evidence="4" id="KW-0997">Cell inner membrane</keyword>
<keyword evidence="2" id="KW-0813">Transport</keyword>
<dbReference type="AlphaFoldDB" id="A0A4S4EN97"/>
<feature type="transmembrane region" description="Helical" evidence="8">
    <location>
        <begin position="62"/>
        <end position="80"/>
    </location>
</feature>
<evidence type="ECO:0000256" key="4">
    <source>
        <dbReference type="ARBA" id="ARBA00022519"/>
    </source>
</evidence>
<feature type="transmembrane region" description="Helical" evidence="8">
    <location>
        <begin position="100"/>
        <end position="121"/>
    </location>
</feature>
<protein>
    <submittedName>
        <fullName evidence="9">Uncharacterized protein</fullName>
    </submittedName>
</protein>
<name>A0A4S4EN97_CAMSN</name>
<keyword evidence="10" id="KW-1185">Reference proteome</keyword>
<evidence type="ECO:0000256" key="7">
    <source>
        <dbReference type="ARBA" id="ARBA00023136"/>
    </source>
</evidence>
<dbReference type="STRING" id="542762.A0A4S4EN97"/>
<evidence type="ECO:0000256" key="6">
    <source>
        <dbReference type="ARBA" id="ARBA00022989"/>
    </source>
</evidence>
<dbReference type="PANTHER" id="PTHR32195:SF26">
    <property type="entry name" value="TRYPTOPHAN OR TYROSINE TRANSPORTER PROTEIN"/>
    <property type="match status" value="1"/>
</dbReference>